<dbReference type="Gene3D" id="1.20.120.220">
    <property type="entry name" value="ATP synthase, F0 complex, subunit A"/>
    <property type="match status" value="1"/>
</dbReference>
<dbReference type="AlphaFoldDB" id="A0A6M4RDZ0"/>
<keyword evidence="9 12" id="KW-0472">Membrane</keyword>
<dbReference type="InterPro" id="IPR045083">
    <property type="entry name" value="ATP_synth_F0_asu_bact/mt"/>
</dbReference>
<evidence type="ECO:0000256" key="5">
    <source>
        <dbReference type="ARBA" id="ARBA00022692"/>
    </source>
</evidence>
<evidence type="ECO:0000256" key="10">
    <source>
        <dbReference type="ARBA" id="ARBA00023310"/>
    </source>
</evidence>
<feature type="transmembrane region" description="Helical" evidence="12">
    <location>
        <begin position="134"/>
        <end position="155"/>
    </location>
</feature>
<dbReference type="NCBIfam" id="TIGR01131">
    <property type="entry name" value="ATP_synt_6_or_A"/>
    <property type="match status" value="1"/>
</dbReference>
<dbReference type="Pfam" id="PF00119">
    <property type="entry name" value="ATP-synt_A"/>
    <property type="match status" value="1"/>
</dbReference>
<feature type="transmembrane region" description="Helical" evidence="12">
    <location>
        <begin position="47"/>
        <end position="65"/>
    </location>
</feature>
<evidence type="ECO:0000256" key="3">
    <source>
        <dbReference type="ARBA" id="ARBA00022448"/>
    </source>
</evidence>
<reference evidence="13" key="1">
    <citation type="journal article" date="2020" name="Mitochondrial DNA Part B Resour">
        <title>The complete mitochondrial genome of a marine mussel, Modiolus comptus (Mollusca: Mytilidae), and its phylogenetic implication.</title>
        <authorList>
            <person name="Zhang Z."/>
            <person name="Ma P."/>
            <person name="Hu L."/>
            <person name="Liu Y."/>
            <person name="Wang H."/>
        </authorList>
    </citation>
    <scope>NUCLEOTIDE SEQUENCE</scope>
    <source>
        <strain evidence="13">4-02-1462</strain>
    </source>
</reference>
<dbReference type="InterPro" id="IPR035908">
    <property type="entry name" value="F0_ATP_A_sf"/>
</dbReference>
<feature type="transmembrane region" description="Helical" evidence="12">
    <location>
        <begin position="221"/>
        <end position="238"/>
    </location>
</feature>
<feature type="transmembrane region" description="Helical" evidence="12">
    <location>
        <begin position="107"/>
        <end position="128"/>
    </location>
</feature>
<keyword evidence="8" id="KW-0406">Ion transport</keyword>
<dbReference type="GO" id="GO:0045259">
    <property type="term" value="C:proton-transporting ATP synthase complex"/>
    <property type="evidence" value="ECO:0007669"/>
    <property type="project" value="UniProtKB-KW"/>
</dbReference>
<feature type="transmembrane region" description="Helical" evidence="12">
    <location>
        <begin position="197"/>
        <end position="216"/>
    </location>
</feature>
<feature type="transmembrane region" description="Helical" evidence="12">
    <location>
        <begin position="20"/>
        <end position="40"/>
    </location>
</feature>
<dbReference type="PANTHER" id="PTHR11410:SF0">
    <property type="entry name" value="ATP SYNTHASE SUBUNIT A"/>
    <property type="match status" value="1"/>
</dbReference>
<evidence type="ECO:0000256" key="8">
    <source>
        <dbReference type="ARBA" id="ARBA00023065"/>
    </source>
</evidence>
<dbReference type="PRINTS" id="PR00123">
    <property type="entry name" value="ATPASEA"/>
</dbReference>
<name>A0A6M4RDZ0_9BIVA</name>
<evidence type="ECO:0000256" key="2">
    <source>
        <dbReference type="ARBA" id="ARBA00006810"/>
    </source>
</evidence>
<organism evidence="13">
    <name type="scientific">Modiolus comptus</name>
    <dbReference type="NCBI Taxonomy" id="674266"/>
    <lineage>
        <taxon>Eukaryota</taxon>
        <taxon>Metazoa</taxon>
        <taxon>Spiralia</taxon>
        <taxon>Lophotrochozoa</taxon>
        <taxon>Mollusca</taxon>
        <taxon>Bivalvia</taxon>
        <taxon>Autobranchia</taxon>
        <taxon>Pteriomorphia</taxon>
        <taxon>Mytilida</taxon>
        <taxon>Mytiloidea</taxon>
        <taxon>Mytilidae</taxon>
        <taxon>Modiolinae</taxon>
        <taxon>Modiolus</taxon>
    </lineage>
</organism>
<keyword evidence="3" id="KW-0813">Transport</keyword>
<evidence type="ECO:0000256" key="9">
    <source>
        <dbReference type="ARBA" id="ARBA00023136"/>
    </source>
</evidence>
<sequence>MAYLKIMMDLLSSFDSFSMSNISCVPLWLSMGVGVFVYLGSSWGLKTVLEVSLLKVFSVAGSLVFGKSGKYISGFLMSLSGVFLLLISLNLVGLFPYSYSVTCQASVGPVMALLMWSCLWVSGLRVSWGQTICVLIPSYAPLVMIPFLMLVEVVTVSLRPITLGLRLMINLTAGHMIISMLAQVNVFLLLLRVGSDVLSFWVVAWGLAFVGSVGLLMAEMAVGVLQAYIFCILLGLYSDEHPS</sequence>
<feature type="transmembrane region" description="Helical" evidence="12">
    <location>
        <begin position="71"/>
        <end position="95"/>
    </location>
</feature>
<keyword evidence="13" id="KW-0496">Mitochondrion</keyword>
<dbReference type="EMBL" id="MN602036">
    <property type="protein sequence ID" value="QJS32940.1"/>
    <property type="molecule type" value="Genomic_DNA"/>
</dbReference>
<comment type="subcellular location">
    <subcellularLocation>
        <location evidence="1">Membrane</location>
        <topology evidence="1">Multi-pass membrane protein</topology>
    </subcellularLocation>
    <subcellularLocation>
        <location evidence="11">Mitochondrion inner membrane</location>
        <topology evidence="11">Multi-pass membrane protein</topology>
    </subcellularLocation>
</comment>
<keyword evidence="6" id="KW-0375">Hydrogen ion transport</keyword>
<dbReference type="GO" id="GO:0046933">
    <property type="term" value="F:proton-transporting ATP synthase activity, rotational mechanism"/>
    <property type="evidence" value="ECO:0007669"/>
    <property type="project" value="TreeGrafter"/>
</dbReference>
<proteinExistence type="inferred from homology"/>
<dbReference type="InterPro" id="IPR000568">
    <property type="entry name" value="ATP_synth_F0_asu"/>
</dbReference>
<evidence type="ECO:0000256" key="11">
    <source>
        <dbReference type="RuleBase" id="RU004450"/>
    </source>
</evidence>
<geneLocation type="mitochondrion" evidence="13"/>
<dbReference type="PANTHER" id="PTHR11410">
    <property type="entry name" value="ATP SYNTHASE SUBUNIT A"/>
    <property type="match status" value="1"/>
</dbReference>
<evidence type="ECO:0000256" key="7">
    <source>
        <dbReference type="ARBA" id="ARBA00022989"/>
    </source>
</evidence>
<evidence type="ECO:0000256" key="1">
    <source>
        <dbReference type="ARBA" id="ARBA00004141"/>
    </source>
</evidence>
<keyword evidence="7 12" id="KW-1133">Transmembrane helix</keyword>
<dbReference type="CDD" id="cd00310">
    <property type="entry name" value="ATP-synt_Fo_a_6"/>
    <property type="match status" value="1"/>
</dbReference>
<protein>
    <recommendedName>
        <fullName evidence="11">ATP synthase subunit a</fullName>
    </recommendedName>
</protein>
<evidence type="ECO:0000256" key="4">
    <source>
        <dbReference type="ARBA" id="ARBA00022547"/>
    </source>
</evidence>
<feature type="transmembrane region" description="Helical" evidence="12">
    <location>
        <begin position="167"/>
        <end position="191"/>
    </location>
</feature>
<keyword evidence="5 12" id="KW-0812">Transmembrane</keyword>
<dbReference type="GO" id="GO:0005743">
    <property type="term" value="C:mitochondrial inner membrane"/>
    <property type="evidence" value="ECO:0007669"/>
    <property type="project" value="UniProtKB-SubCell"/>
</dbReference>
<evidence type="ECO:0000313" key="13">
    <source>
        <dbReference type="EMBL" id="QJS32940.1"/>
    </source>
</evidence>
<keyword evidence="10" id="KW-0066">ATP synthesis</keyword>
<keyword evidence="4" id="KW-0138">CF(0)</keyword>
<evidence type="ECO:0000256" key="6">
    <source>
        <dbReference type="ARBA" id="ARBA00022781"/>
    </source>
</evidence>
<accession>A0A6M4RDZ0</accession>
<evidence type="ECO:0000256" key="12">
    <source>
        <dbReference type="SAM" id="Phobius"/>
    </source>
</evidence>
<gene>
    <name evidence="13" type="primary">ATP6</name>
</gene>
<comment type="similarity">
    <text evidence="2">Belongs to the ATPase A chain family.</text>
</comment>
<dbReference type="SUPFAM" id="SSF81336">
    <property type="entry name" value="F1F0 ATP synthase subunit A"/>
    <property type="match status" value="1"/>
</dbReference>